<name>A0A8J9YQW9_BRALA</name>
<dbReference type="InterPro" id="IPR000832">
    <property type="entry name" value="GPCR_2_secretin-like"/>
</dbReference>
<dbReference type="Pfam" id="PF00002">
    <property type="entry name" value="7tm_2"/>
    <property type="match status" value="1"/>
</dbReference>
<feature type="transmembrane region" description="Helical" evidence="12">
    <location>
        <begin position="294"/>
        <end position="320"/>
    </location>
</feature>
<feature type="region of interest" description="Disordered" evidence="11">
    <location>
        <begin position="429"/>
        <end position="516"/>
    </location>
</feature>
<sequence>MPGGRRVVVTLLVFTVLSIQVDRTSTEVDHMSLIELIQQQTTKCLKKMNETFQGNVTGYCHGGPDYLGSCWPDAAPGQVVTLPCPEHIAFFNHSRSVQRLCGNGSWIMNELNQTEDYRSSGCYIPEEKQDMTDLYTVQVIYTVGYSLSLASLTVAAGILIRFRKLHCIRNYIHLHLFVSFILRAVFIFIKDAVLFGGIGQPTYNDFNGDSKIGCKIVVTLYNYFIAANYFWLLVEGLFLHSLIAVGFFSERKYFRWYMVLGWGTPWLFMIPWISVRATLQDTRCWEIKHLQYWWIYRGPILVSVLINFILFLNIVRILAVKLREANGAREHSQQYKKLTRSTLVLIPLFGVHYIVFIGLPEDVTGQVKYVSYFFDTFMNSFQGLIVAVLYCFLNGEVQTELKRRWRLWRESRALGGPQHVAMPHTTMSLMSRGSSRDSPANTPPRSPLTSRNAPPRSPLTSRNAPPRSPLTSRNAPPRSPLTSRNAASRSSLASQGPQESPLLIQNGTHRVANTTL</sequence>
<dbReference type="AlphaFoldDB" id="A0A8J9YQW9"/>
<dbReference type="Gene3D" id="4.10.1240.10">
    <property type="entry name" value="GPCR, family 2, extracellular hormone receptor domain"/>
    <property type="match status" value="1"/>
</dbReference>
<dbReference type="GO" id="GO:0005886">
    <property type="term" value="C:plasma membrane"/>
    <property type="evidence" value="ECO:0007669"/>
    <property type="project" value="UniProtKB-SubCell"/>
</dbReference>
<dbReference type="Pfam" id="PF02793">
    <property type="entry name" value="HRM"/>
    <property type="match status" value="1"/>
</dbReference>
<dbReference type="PANTHER" id="PTHR45620">
    <property type="entry name" value="PDF RECEPTOR-LIKE PROTEIN-RELATED"/>
    <property type="match status" value="1"/>
</dbReference>
<keyword evidence="10" id="KW-0807">Transducer</keyword>
<dbReference type="SMART" id="SM00008">
    <property type="entry name" value="HormR"/>
    <property type="match status" value="1"/>
</dbReference>
<keyword evidence="5 12" id="KW-1133">Transmembrane helix</keyword>
<keyword evidence="4 12" id="KW-0812">Transmembrane</keyword>
<dbReference type="EMBL" id="OV696695">
    <property type="protein sequence ID" value="CAH1239131.1"/>
    <property type="molecule type" value="Genomic_DNA"/>
</dbReference>
<evidence type="ECO:0000256" key="12">
    <source>
        <dbReference type="SAM" id="Phobius"/>
    </source>
</evidence>
<organism evidence="16 17">
    <name type="scientific">Branchiostoma lanceolatum</name>
    <name type="common">Common lancelet</name>
    <name type="synonym">Amphioxus lanceolatum</name>
    <dbReference type="NCBI Taxonomy" id="7740"/>
    <lineage>
        <taxon>Eukaryota</taxon>
        <taxon>Metazoa</taxon>
        <taxon>Chordata</taxon>
        <taxon>Cephalochordata</taxon>
        <taxon>Leptocardii</taxon>
        <taxon>Amphioxiformes</taxon>
        <taxon>Branchiostomatidae</taxon>
        <taxon>Branchiostoma</taxon>
    </lineage>
</organism>
<keyword evidence="8" id="KW-0675">Receptor</keyword>
<dbReference type="Proteomes" id="UP000838412">
    <property type="component" value="Chromosome 10"/>
</dbReference>
<dbReference type="InterPro" id="IPR017981">
    <property type="entry name" value="GPCR_2-like_7TM"/>
</dbReference>
<dbReference type="PANTHER" id="PTHR45620:SF1">
    <property type="entry name" value="G-PROTEIN COUPLED RECEPTORS FAMILY 2 PROFILE 2 DOMAIN-CONTAINING PROTEIN"/>
    <property type="match status" value="1"/>
</dbReference>
<feature type="transmembrane region" description="Helical" evidence="12">
    <location>
        <begin position="372"/>
        <end position="393"/>
    </location>
</feature>
<evidence type="ECO:0000259" key="14">
    <source>
        <dbReference type="PROSITE" id="PS50227"/>
    </source>
</evidence>
<evidence type="ECO:0000313" key="16">
    <source>
        <dbReference type="EMBL" id="CAH1239131.1"/>
    </source>
</evidence>
<proteinExistence type="inferred from homology"/>
<evidence type="ECO:0000256" key="3">
    <source>
        <dbReference type="ARBA" id="ARBA00022475"/>
    </source>
</evidence>
<evidence type="ECO:0000256" key="4">
    <source>
        <dbReference type="ARBA" id="ARBA00022692"/>
    </source>
</evidence>
<comment type="similarity">
    <text evidence="2">Belongs to the G-protein coupled receptor 2 family.</text>
</comment>
<dbReference type="OrthoDB" id="6022368at2759"/>
<keyword evidence="7 12" id="KW-0472">Membrane</keyword>
<feature type="compositionally biased region" description="Polar residues" evidence="11">
    <location>
        <begin position="429"/>
        <end position="440"/>
    </location>
</feature>
<reference evidence="16" key="1">
    <citation type="submission" date="2022-01" db="EMBL/GenBank/DDBJ databases">
        <authorList>
            <person name="Braso-Vives M."/>
        </authorList>
    </citation>
    <scope>NUCLEOTIDE SEQUENCE</scope>
</reference>
<dbReference type="PROSITE" id="PS50261">
    <property type="entry name" value="G_PROTEIN_RECEP_F2_4"/>
    <property type="match status" value="1"/>
</dbReference>
<dbReference type="PRINTS" id="PR00249">
    <property type="entry name" value="GPCRSECRETIN"/>
</dbReference>
<feature type="transmembrane region" description="Helical" evidence="12">
    <location>
        <begin position="256"/>
        <end position="274"/>
    </location>
</feature>
<dbReference type="Gene3D" id="1.20.1070.10">
    <property type="entry name" value="Rhodopsin 7-helix transmembrane proteins"/>
    <property type="match status" value="1"/>
</dbReference>
<dbReference type="InterPro" id="IPR036445">
    <property type="entry name" value="GPCR_2_extracell_dom_sf"/>
</dbReference>
<dbReference type="GO" id="GO:0008528">
    <property type="term" value="F:G protein-coupled peptide receptor activity"/>
    <property type="evidence" value="ECO:0007669"/>
    <property type="project" value="TreeGrafter"/>
</dbReference>
<evidence type="ECO:0000256" key="5">
    <source>
        <dbReference type="ARBA" id="ARBA00022989"/>
    </source>
</evidence>
<dbReference type="GO" id="GO:0007188">
    <property type="term" value="P:adenylate cyclase-modulating G protein-coupled receptor signaling pathway"/>
    <property type="evidence" value="ECO:0007669"/>
    <property type="project" value="TreeGrafter"/>
</dbReference>
<dbReference type="GO" id="GO:0017046">
    <property type="term" value="F:peptide hormone binding"/>
    <property type="evidence" value="ECO:0007669"/>
    <property type="project" value="TreeGrafter"/>
</dbReference>
<keyword evidence="3" id="KW-1003">Cell membrane</keyword>
<evidence type="ECO:0000256" key="7">
    <source>
        <dbReference type="ARBA" id="ARBA00023136"/>
    </source>
</evidence>
<dbReference type="CDD" id="cd15265">
    <property type="entry name" value="7tmB1_PTHR"/>
    <property type="match status" value="1"/>
</dbReference>
<feature type="compositionally biased region" description="Polar residues" evidence="11">
    <location>
        <begin position="447"/>
        <end position="474"/>
    </location>
</feature>
<dbReference type="GO" id="GO:0007166">
    <property type="term" value="P:cell surface receptor signaling pathway"/>
    <property type="evidence" value="ECO:0007669"/>
    <property type="project" value="InterPro"/>
</dbReference>
<dbReference type="FunFam" id="1.20.1070.10:FF:000133">
    <property type="entry name" value="Glucagon receptor a"/>
    <property type="match status" value="1"/>
</dbReference>
<dbReference type="InterPro" id="IPR001879">
    <property type="entry name" value="GPCR_2_extracellular_dom"/>
</dbReference>
<feature type="domain" description="G-protein coupled receptors family 2 profile 2" evidence="15">
    <location>
        <begin position="137"/>
        <end position="394"/>
    </location>
</feature>
<dbReference type="InterPro" id="IPR050332">
    <property type="entry name" value="GPCR_2"/>
</dbReference>
<protein>
    <submittedName>
        <fullName evidence="16">PTH1R protein</fullName>
    </submittedName>
</protein>
<dbReference type="PROSITE" id="PS00650">
    <property type="entry name" value="G_PROTEIN_RECEP_F2_2"/>
    <property type="match status" value="1"/>
</dbReference>
<evidence type="ECO:0000256" key="11">
    <source>
        <dbReference type="SAM" id="MobiDB-lite"/>
    </source>
</evidence>
<feature type="transmembrane region" description="Helical" evidence="12">
    <location>
        <begin position="341"/>
        <end position="360"/>
    </location>
</feature>
<feature type="chain" id="PRO_5035449964" evidence="13">
    <location>
        <begin position="27"/>
        <end position="516"/>
    </location>
</feature>
<feature type="transmembrane region" description="Helical" evidence="12">
    <location>
        <begin position="139"/>
        <end position="160"/>
    </location>
</feature>
<evidence type="ECO:0000256" key="8">
    <source>
        <dbReference type="ARBA" id="ARBA00023170"/>
    </source>
</evidence>
<evidence type="ECO:0000256" key="2">
    <source>
        <dbReference type="ARBA" id="ARBA00005314"/>
    </source>
</evidence>
<keyword evidence="17" id="KW-1185">Reference proteome</keyword>
<keyword evidence="6" id="KW-0297">G-protein coupled receptor</keyword>
<evidence type="ECO:0000256" key="10">
    <source>
        <dbReference type="ARBA" id="ARBA00023224"/>
    </source>
</evidence>
<evidence type="ECO:0000259" key="15">
    <source>
        <dbReference type="PROSITE" id="PS50261"/>
    </source>
</evidence>
<evidence type="ECO:0000256" key="13">
    <source>
        <dbReference type="SAM" id="SignalP"/>
    </source>
</evidence>
<evidence type="ECO:0000313" key="17">
    <source>
        <dbReference type="Proteomes" id="UP000838412"/>
    </source>
</evidence>
<dbReference type="SUPFAM" id="SSF81321">
    <property type="entry name" value="Family A G protein-coupled receptor-like"/>
    <property type="match status" value="1"/>
</dbReference>
<evidence type="ECO:0000256" key="1">
    <source>
        <dbReference type="ARBA" id="ARBA00004651"/>
    </source>
</evidence>
<feature type="transmembrane region" description="Helical" evidence="12">
    <location>
        <begin position="172"/>
        <end position="189"/>
    </location>
</feature>
<gene>
    <name evidence="16" type="primary">PTH1R</name>
    <name evidence="16" type="ORF">BLAG_LOCUS3499</name>
</gene>
<dbReference type="InterPro" id="IPR017983">
    <property type="entry name" value="GPCR_2_secretin-like_CS"/>
</dbReference>
<feature type="compositionally biased region" description="Polar residues" evidence="11">
    <location>
        <begin position="495"/>
        <end position="516"/>
    </location>
</feature>
<feature type="transmembrane region" description="Helical" evidence="12">
    <location>
        <begin position="229"/>
        <end position="249"/>
    </location>
</feature>
<feature type="signal peptide" evidence="13">
    <location>
        <begin position="1"/>
        <end position="26"/>
    </location>
</feature>
<feature type="domain" description="G-protein coupled receptors family 2 profile 1" evidence="14">
    <location>
        <begin position="43"/>
        <end position="126"/>
    </location>
</feature>
<dbReference type="SUPFAM" id="SSF111418">
    <property type="entry name" value="Hormone receptor domain"/>
    <property type="match status" value="1"/>
</dbReference>
<dbReference type="PROSITE" id="PS50227">
    <property type="entry name" value="G_PROTEIN_RECEP_F2_3"/>
    <property type="match status" value="1"/>
</dbReference>
<comment type="subcellular location">
    <subcellularLocation>
        <location evidence="1">Cell membrane</location>
        <topology evidence="1">Multi-pass membrane protein</topology>
    </subcellularLocation>
</comment>
<accession>A0A8J9YQW9</accession>
<evidence type="ECO:0000256" key="6">
    <source>
        <dbReference type="ARBA" id="ARBA00023040"/>
    </source>
</evidence>
<keyword evidence="9" id="KW-0325">Glycoprotein</keyword>
<keyword evidence="13" id="KW-0732">Signal</keyword>
<evidence type="ECO:0000256" key="9">
    <source>
        <dbReference type="ARBA" id="ARBA00023180"/>
    </source>
</evidence>
<feature type="compositionally biased region" description="Low complexity" evidence="11">
    <location>
        <begin position="483"/>
        <end position="494"/>
    </location>
</feature>